<gene>
    <name evidence="7" type="ORF">CASFOL_040550</name>
</gene>
<evidence type="ECO:0000256" key="5">
    <source>
        <dbReference type="SAM" id="SignalP"/>
    </source>
</evidence>
<dbReference type="PANTHER" id="PTHR33147">
    <property type="entry name" value="DEFENSIN-LIKE PROTEIN 1"/>
    <property type="match status" value="1"/>
</dbReference>
<accession>A0ABD3BC97</accession>
<dbReference type="PANTHER" id="PTHR33147:SF39">
    <property type="entry name" value="DRO1 PROTEIN-RELATED"/>
    <property type="match status" value="1"/>
</dbReference>
<evidence type="ECO:0000256" key="3">
    <source>
        <dbReference type="ARBA" id="ARBA00023157"/>
    </source>
</evidence>
<comment type="subcellular location">
    <subcellularLocation>
        <location evidence="1">Secreted</location>
    </subcellularLocation>
</comment>
<sequence>MANNLPSLLTFLILLTFHEMMIMRGEATECDADSRIYKGSCFRSKNCGSICETEGFISGKCHKLMMQCVCFKDCGKPGISPAHGHGPPLDMPVQEGPVNEQPGAGSGGGGLPSEEQPGEGPASEE</sequence>
<dbReference type="Gene3D" id="3.30.30.10">
    <property type="entry name" value="Knottin, scorpion toxin-like"/>
    <property type="match status" value="1"/>
</dbReference>
<keyword evidence="8" id="KW-1185">Reference proteome</keyword>
<organism evidence="7 8">
    <name type="scientific">Castilleja foliolosa</name>
    <dbReference type="NCBI Taxonomy" id="1961234"/>
    <lineage>
        <taxon>Eukaryota</taxon>
        <taxon>Viridiplantae</taxon>
        <taxon>Streptophyta</taxon>
        <taxon>Embryophyta</taxon>
        <taxon>Tracheophyta</taxon>
        <taxon>Spermatophyta</taxon>
        <taxon>Magnoliopsida</taxon>
        <taxon>eudicotyledons</taxon>
        <taxon>Gunneridae</taxon>
        <taxon>Pentapetalae</taxon>
        <taxon>asterids</taxon>
        <taxon>lamiids</taxon>
        <taxon>Lamiales</taxon>
        <taxon>Orobanchaceae</taxon>
        <taxon>Pedicularideae</taxon>
        <taxon>Castillejinae</taxon>
        <taxon>Castilleja</taxon>
    </lineage>
</organism>
<keyword evidence="5" id="KW-0732">Signal</keyword>
<feature type="chain" id="PRO_5044814360" description="Knottins-like domain-containing protein" evidence="5">
    <location>
        <begin position="28"/>
        <end position="125"/>
    </location>
</feature>
<keyword evidence="2" id="KW-0964">Secreted</keyword>
<dbReference type="GO" id="GO:0005576">
    <property type="term" value="C:extracellular region"/>
    <property type="evidence" value="ECO:0007669"/>
    <property type="project" value="UniProtKB-SubCell"/>
</dbReference>
<dbReference type="EMBL" id="JAVIJP010000100">
    <property type="protein sequence ID" value="KAL3614889.1"/>
    <property type="molecule type" value="Genomic_DNA"/>
</dbReference>
<dbReference type="SUPFAM" id="SSF57095">
    <property type="entry name" value="Scorpion toxin-like"/>
    <property type="match status" value="1"/>
</dbReference>
<name>A0ABD3BC97_9LAMI</name>
<evidence type="ECO:0000313" key="7">
    <source>
        <dbReference type="EMBL" id="KAL3614889.1"/>
    </source>
</evidence>
<keyword evidence="3" id="KW-1015">Disulfide bond</keyword>
<feature type="signal peptide" evidence="5">
    <location>
        <begin position="1"/>
        <end position="27"/>
    </location>
</feature>
<evidence type="ECO:0000259" key="6">
    <source>
        <dbReference type="SMART" id="SM00505"/>
    </source>
</evidence>
<evidence type="ECO:0000256" key="2">
    <source>
        <dbReference type="ARBA" id="ARBA00022525"/>
    </source>
</evidence>
<feature type="compositionally biased region" description="Low complexity" evidence="4">
    <location>
        <begin position="112"/>
        <end position="125"/>
    </location>
</feature>
<evidence type="ECO:0000256" key="4">
    <source>
        <dbReference type="SAM" id="MobiDB-lite"/>
    </source>
</evidence>
<reference evidence="8" key="1">
    <citation type="journal article" date="2024" name="IScience">
        <title>Strigolactones Initiate the Formation of Haustorium-like Structures in Castilleja.</title>
        <authorList>
            <person name="Buerger M."/>
            <person name="Peterson D."/>
            <person name="Chory J."/>
        </authorList>
    </citation>
    <scope>NUCLEOTIDE SEQUENCE [LARGE SCALE GENOMIC DNA]</scope>
</reference>
<dbReference type="Pfam" id="PF00304">
    <property type="entry name" value="Gamma-thionin"/>
    <property type="match status" value="1"/>
</dbReference>
<protein>
    <recommendedName>
        <fullName evidence="6">Knottins-like domain-containing protein</fullName>
    </recommendedName>
</protein>
<dbReference type="CDD" id="cd00107">
    <property type="entry name" value="Knot1"/>
    <property type="match status" value="1"/>
</dbReference>
<dbReference type="AlphaFoldDB" id="A0ABD3BC97"/>
<dbReference type="InterPro" id="IPR036574">
    <property type="entry name" value="Scorpion_toxin-like_sf"/>
</dbReference>
<feature type="domain" description="Knottins-like" evidence="6">
    <location>
        <begin position="29"/>
        <end position="74"/>
    </location>
</feature>
<dbReference type="Proteomes" id="UP001632038">
    <property type="component" value="Unassembled WGS sequence"/>
</dbReference>
<dbReference type="SMART" id="SM00505">
    <property type="entry name" value="Knot1"/>
    <property type="match status" value="1"/>
</dbReference>
<proteinExistence type="predicted"/>
<evidence type="ECO:0000313" key="8">
    <source>
        <dbReference type="Proteomes" id="UP001632038"/>
    </source>
</evidence>
<comment type="caution">
    <text evidence="7">The sequence shown here is derived from an EMBL/GenBank/DDBJ whole genome shotgun (WGS) entry which is preliminary data.</text>
</comment>
<dbReference type="InterPro" id="IPR003614">
    <property type="entry name" value="Knottins"/>
</dbReference>
<feature type="region of interest" description="Disordered" evidence="4">
    <location>
        <begin position="81"/>
        <end position="125"/>
    </location>
</feature>
<evidence type="ECO:0000256" key="1">
    <source>
        <dbReference type="ARBA" id="ARBA00004613"/>
    </source>
</evidence>